<keyword evidence="3 6" id="KW-0812">Transmembrane</keyword>
<feature type="transmembrane region" description="Helical" evidence="6">
    <location>
        <begin position="6"/>
        <end position="25"/>
    </location>
</feature>
<dbReference type="PANTHER" id="PTHR11819:SF195">
    <property type="entry name" value="SODIUM_GLUCOSE COTRANSPORTER 4"/>
    <property type="match status" value="1"/>
</dbReference>
<feature type="transmembrane region" description="Helical" evidence="6">
    <location>
        <begin position="556"/>
        <end position="577"/>
    </location>
</feature>
<dbReference type="InterPro" id="IPR038377">
    <property type="entry name" value="Na/Glc_symporter_sf"/>
</dbReference>
<feature type="transmembrane region" description="Helical" evidence="6">
    <location>
        <begin position="494"/>
        <end position="516"/>
    </location>
</feature>
<feature type="transmembrane region" description="Helical" evidence="6">
    <location>
        <begin position="272"/>
        <end position="295"/>
    </location>
</feature>
<evidence type="ECO:0000256" key="1">
    <source>
        <dbReference type="ARBA" id="ARBA00004141"/>
    </source>
</evidence>
<dbReference type="Gene3D" id="1.20.1730.10">
    <property type="entry name" value="Sodium/glucose cotransporter"/>
    <property type="match status" value="2"/>
</dbReference>
<sequence>MVLGPIDYTIIIVYLIGTVAFGAYIGRKIKSGKDYFLAGRSLPWWAIGMSLVVSDIGAVDMVGIAGSAYLYGIVLGNYDWLGSVPVMIIGAFLFIPMFWKRKVATIPEWLGARYNSSVQTTSALIWGIYMPISLGIILYASAVMLNVLLDLNPKILVISDEKAIVENIAHATSAKKYDFIYSGTIDDAVQKANDRNPIIIFIDNSAFTTADYQQLFQDKPLVYFSKEEVSSSWGESNMHRAREPDWDIFYSIVLMGLIIGVYTFLGGLRAVVYTDVIQCIVMLGGSLFVLFFGIYKLGGVTEFADIIGAMGERTKDHFSLVLPVDTKTPHPWSGILFGLGFVLANAYWIGNQAIVQRSLGARSMADAKASYIFGALLKILIPFAMVIPGIIALAHNPAIADADKAMATLIKDIMPTGLLGIFFAAFLAGLMSSVDTYLNSAATVWTTDLYKKFIRPVADDTHYLFIGRLFTVVFILVAIYVARFATRFESIYDLAQTLLSFFQGPSLAIIVLGVLWKRATGPGALAGLIGGVAFSALLMWVNNNATIPLFQVSEPFLYVALWSFILSLTLTIVVSLYTKQEPDEKLKGLVYRYD</sequence>
<evidence type="ECO:0000313" key="7">
    <source>
        <dbReference type="EMBL" id="SUZ83605.1"/>
    </source>
</evidence>
<dbReference type="InterPro" id="IPR001734">
    <property type="entry name" value="Na/solute_symporter"/>
</dbReference>
<dbReference type="InterPro" id="IPR018212">
    <property type="entry name" value="Na/solute_symporter_CS"/>
</dbReference>
<gene>
    <name evidence="7" type="ORF">METZ01_LOCUS36459</name>
</gene>
<dbReference type="PROSITE" id="PS00457">
    <property type="entry name" value="NA_SOLUT_SYMP_2"/>
    <property type="match status" value="1"/>
</dbReference>
<dbReference type="AlphaFoldDB" id="A0A381QW27"/>
<dbReference type="Pfam" id="PF00474">
    <property type="entry name" value="SSF"/>
    <property type="match status" value="2"/>
</dbReference>
<evidence type="ECO:0000256" key="2">
    <source>
        <dbReference type="ARBA" id="ARBA00006434"/>
    </source>
</evidence>
<feature type="transmembrane region" description="Helical" evidence="6">
    <location>
        <begin position="123"/>
        <end position="149"/>
    </location>
</feature>
<keyword evidence="5 6" id="KW-0472">Membrane</keyword>
<reference evidence="7" key="1">
    <citation type="submission" date="2018-05" db="EMBL/GenBank/DDBJ databases">
        <authorList>
            <person name="Lanie J.A."/>
            <person name="Ng W.-L."/>
            <person name="Kazmierczak K.M."/>
            <person name="Andrzejewski T.M."/>
            <person name="Davidsen T.M."/>
            <person name="Wayne K.J."/>
            <person name="Tettelin H."/>
            <person name="Glass J.I."/>
            <person name="Rusch D."/>
            <person name="Podicherti R."/>
            <person name="Tsui H.-C.T."/>
            <person name="Winkler M.E."/>
        </authorList>
    </citation>
    <scope>NUCLEOTIDE SEQUENCE</scope>
</reference>
<dbReference type="PANTHER" id="PTHR11819">
    <property type="entry name" value="SOLUTE CARRIER FAMILY 5"/>
    <property type="match status" value="1"/>
</dbReference>
<proteinExistence type="inferred from homology"/>
<evidence type="ECO:0000256" key="6">
    <source>
        <dbReference type="SAM" id="Phobius"/>
    </source>
</evidence>
<name>A0A381QW27_9ZZZZ</name>
<comment type="similarity">
    <text evidence="2">Belongs to the sodium:solute symporter (SSF) (TC 2.A.21) family.</text>
</comment>
<feature type="transmembrane region" description="Helical" evidence="6">
    <location>
        <begin position="332"/>
        <end position="350"/>
    </location>
</feature>
<dbReference type="GO" id="GO:0005886">
    <property type="term" value="C:plasma membrane"/>
    <property type="evidence" value="ECO:0007669"/>
    <property type="project" value="TreeGrafter"/>
</dbReference>
<feature type="transmembrane region" description="Helical" evidence="6">
    <location>
        <begin position="413"/>
        <end position="431"/>
    </location>
</feature>
<dbReference type="PROSITE" id="PS50283">
    <property type="entry name" value="NA_SOLUT_SYMP_3"/>
    <property type="match status" value="1"/>
</dbReference>
<feature type="transmembrane region" description="Helical" evidence="6">
    <location>
        <begin position="371"/>
        <end position="393"/>
    </location>
</feature>
<accession>A0A381QW27</accession>
<keyword evidence="4 6" id="KW-1133">Transmembrane helix</keyword>
<organism evidence="7">
    <name type="scientific">marine metagenome</name>
    <dbReference type="NCBI Taxonomy" id="408172"/>
    <lineage>
        <taxon>unclassified sequences</taxon>
        <taxon>metagenomes</taxon>
        <taxon>ecological metagenomes</taxon>
    </lineage>
</organism>
<dbReference type="GO" id="GO:0005412">
    <property type="term" value="F:D-glucose:sodium symporter activity"/>
    <property type="evidence" value="ECO:0007669"/>
    <property type="project" value="TreeGrafter"/>
</dbReference>
<feature type="transmembrane region" description="Helical" evidence="6">
    <location>
        <begin position="523"/>
        <end position="541"/>
    </location>
</feature>
<feature type="transmembrane region" description="Helical" evidence="6">
    <location>
        <begin position="461"/>
        <end position="482"/>
    </location>
</feature>
<feature type="transmembrane region" description="Helical" evidence="6">
    <location>
        <begin position="46"/>
        <end position="74"/>
    </location>
</feature>
<protein>
    <recommendedName>
        <fullName evidence="8">Sodium transporter</fullName>
    </recommendedName>
</protein>
<comment type="subcellular location">
    <subcellularLocation>
        <location evidence="1">Membrane</location>
        <topology evidence="1">Multi-pass membrane protein</topology>
    </subcellularLocation>
</comment>
<dbReference type="EMBL" id="UINC01001559">
    <property type="protein sequence ID" value="SUZ83605.1"/>
    <property type="molecule type" value="Genomic_DNA"/>
</dbReference>
<evidence type="ECO:0000256" key="3">
    <source>
        <dbReference type="ARBA" id="ARBA00022692"/>
    </source>
</evidence>
<dbReference type="NCBIfam" id="TIGR00813">
    <property type="entry name" value="sss"/>
    <property type="match status" value="1"/>
</dbReference>
<feature type="transmembrane region" description="Helical" evidence="6">
    <location>
        <begin position="80"/>
        <end position="99"/>
    </location>
</feature>
<evidence type="ECO:0008006" key="8">
    <source>
        <dbReference type="Google" id="ProtNLM"/>
    </source>
</evidence>
<evidence type="ECO:0000256" key="5">
    <source>
        <dbReference type="ARBA" id="ARBA00023136"/>
    </source>
</evidence>
<feature type="transmembrane region" description="Helical" evidence="6">
    <location>
        <begin position="248"/>
        <end position="265"/>
    </location>
</feature>
<evidence type="ECO:0000256" key="4">
    <source>
        <dbReference type="ARBA" id="ARBA00022989"/>
    </source>
</evidence>